<gene>
    <name evidence="2" type="ORF">C0030_006090</name>
</gene>
<feature type="transmembrane region" description="Helical" evidence="1">
    <location>
        <begin position="13"/>
        <end position="36"/>
    </location>
</feature>
<dbReference type="EMBL" id="PKRU02000036">
    <property type="protein sequence ID" value="RPD36754.1"/>
    <property type="molecule type" value="Genomic_DNA"/>
</dbReference>
<evidence type="ECO:0000256" key="1">
    <source>
        <dbReference type="SAM" id="Phobius"/>
    </source>
</evidence>
<keyword evidence="1" id="KW-1133">Transmembrane helix</keyword>
<comment type="caution">
    <text evidence="2">The sequence shown here is derived from an EMBL/GenBank/DDBJ whole genome shotgun (WGS) entry which is preliminary data.</text>
</comment>
<protein>
    <submittedName>
        <fullName evidence="2">Uncharacterized protein</fullName>
    </submittedName>
</protein>
<sequence>MDSLVDSLGTWGFFAYVLIGYIIILLVMVNVVERLLENTYLKYKVPRWILCVAPALVATKCFCLLLGIPLLLYPGPIMTFLLISLLAQSES</sequence>
<organism evidence="2 3">
    <name type="scientific">Candidatus Liberibacter solanacearum</name>
    <dbReference type="NCBI Taxonomy" id="556287"/>
    <lineage>
        <taxon>Bacteria</taxon>
        <taxon>Pseudomonadati</taxon>
        <taxon>Pseudomonadota</taxon>
        <taxon>Alphaproteobacteria</taxon>
        <taxon>Hyphomicrobiales</taxon>
        <taxon>Rhizobiaceae</taxon>
        <taxon>Liberibacter</taxon>
    </lineage>
</organism>
<dbReference type="AlphaFoldDB" id="A0A424FKS0"/>
<dbReference type="Proteomes" id="UP000236895">
    <property type="component" value="Unassembled WGS sequence"/>
</dbReference>
<accession>A0A424FKS0</accession>
<feature type="transmembrane region" description="Helical" evidence="1">
    <location>
        <begin position="48"/>
        <end position="72"/>
    </location>
</feature>
<evidence type="ECO:0000313" key="2">
    <source>
        <dbReference type="EMBL" id="RPD36754.1"/>
    </source>
</evidence>
<keyword evidence="1" id="KW-0472">Membrane</keyword>
<evidence type="ECO:0000313" key="3">
    <source>
        <dbReference type="Proteomes" id="UP000236895"/>
    </source>
</evidence>
<reference evidence="2 3" key="1">
    <citation type="submission" date="2018-11" db="EMBL/GenBank/DDBJ databases">
        <title>Genome Analysis of Haplotype D of Candidatus Liberibacter Solanacearum.</title>
        <authorList>
            <person name="Katsir L."/>
            <person name="Ruan Z."/>
            <person name="Santos Garcia D."/>
            <person name="Piasezky A."/>
            <person name="Jiang J."/>
            <person name="Sela N."/>
            <person name="Freilich S."/>
            <person name="Bahar O."/>
        </authorList>
    </citation>
    <scope>NUCLEOTIDE SEQUENCE [LARGE SCALE GENOMIC DNA]</scope>
    <source>
        <strain evidence="3">haplotype D1</strain>
    </source>
</reference>
<keyword evidence="1" id="KW-0812">Transmembrane</keyword>
<name>A0A424FKS0_9HYPH</name>
<proteinExistence type="predicted"/>